<name>A0A6A5RNC3_9PLEO</name>
<accession>A0A6A5RNC3</accession>
<organism evidence="1 2">
    <name type="scientific">Didymella exigua CBS 183.55</name>
    <dbReference type="NCBI Taxonomy" id="1150837"/>
    <lineage>
        <taxon>Eukaryota</taxon>
        <taxon>Fungi</taxon>
        <taxon>Dikarya</taxon>
        <taxon>Ascomycota</taxon>
        <taxon>Pezizomycotina</taxon>
        <taxon>Dothideomycetes</taxon>
        <taxon>Pleosporomycetidae</taxon>
        <taxon>Pleosporales</taxon>
        <taxon>Pleosporineae</taxon>
        <taxon>Didymellaceae</taxon>
        <taxon>Didymella</taxon>
    </lineage>
</organism>
<dbReference type="RefSeq" id="XP_033449048.1">
    <property type="nucleotide sequence ID" value="XM_033597987.1"/>
</dbReference>
<reference evidence="1" key="1">
    <citation type="journal article" date="2020" name="Stud. Mycol.">
        <title>101 Dothideomycetes genomes: a test case for predicting lifestyles and emergence of pathogens.</title>
        <authorList>
            <person name="Haridas S."/>
            <person name="Albert R."/>
            <person name="Binder M."/>
            <person name="Bloem J."/>
            <person name="Labutti K."/>
            <person name="Salamov A."/>
            <person name="Andreopoulos B."/>
            <person name="Baker S."/>
            <person name="Barry K."/>
            <person name="Bills G."/>
            <person name="Bluhm B."/>
            <person name="Cannon C."/>
            <person name="Castanera R."/>
            <person name="Culley D."/>
            <person name="Daum C."/>
            <person name="Ezra D."/>
            <person name="Gonzalez J."/>
            <person name="Henrissat B."/>
            <person name="Kuo A."/>
            <person name="Liang C."/>
            <person name="Lipzen A."/>
            <person name="Lutzoni F."/>
            <person name="Magnuson J."/>
            <person name="Mondo S."/>
            <person name="Nolan M."/>
            <person name="Ohm R."/>
            <person name="Pangilinan J."/>
            <person name="Park H.-J."/>
            <person name="Ramirez L."/>
            <person name="Alfaro M."/>
            <person name="Sun H."/>
            <person name="Tritt A."/>
            <person name="Yoshinaga Y."/>
            <person name="Zwiers L.-H."/>
            <person name="Turgeon B."/>
            <person name="Goodwin S."/>
            <person name="Spatafora J."/>
            <person name="Crous P."/>
            <person name="Grigoriev I."/>
        </authorList>
    </citation>
    <scope>NUCLEOTIDE SEQUENCE</scope>
    <source>
        <strain evidence="1">CBS 183.55</strain>
    </source>
</reference>
<sequence>MTYMKPEETSKPCILYLFTTSFLFVYANSYEFSDALIGLHSNPRVFEQCQVFATSDPTSGVHQQVVVPEVSLRTACPLRPKCQTWFRTWLSEGDPVLLQQIALLCQKLSMCHVRSFARPFA</sequence>
<evidence type="ECO:0000313" key="1">
    <source>
        <dbReference type="EMBL" id="KAF1928800.1"/>
    </source>
</evidence>
<evidence type="ECO:0000313" key="2">
    <source>
        <dbReference type="Proteomes" id="UP000800082"/>
    </source>
</evidence>
<dbReference type="EMBL" id="ML978967">
    <property type="protein sequence ID" value="KAF1928800.1"/>
    <property type="molecule type" value="Genomic_DNA"/>
</dbReference>
<proteinExistence type="predicted"/>
<protein>
    <submittedName>
        <fullName evidence="1">Uncharacterized protein</fullName>
    </submittedName>
</protein>
<dbReference type="AlphaFoldDB" id="A0A6A5RNC3"/>
<dbReference type="Proteomes" id="UP000800082">
    <property type="component" value="Unassembled WGS sequence"/>
</dbReference>
<keyword evidence="2" id="KW-1185">Reference proteome</keyword>
<dbReference type="GeneID" id="54355654"/>
<gene>
    <name evidence="1" type="ORF">M421DRAFT_91944</name>
</gene>